<keyword evidence="2" id="KW-1185">Reference proteome</keyword>
<dbReference type="PATRIC" id="fig|864069.3.peg.3546"/>
<dbReference type="AlphaFoldDB" id="I4YRX1"/>
<evidence type="ECO:0000313" key="2">
    <source>
        <dbReference type="Proteomes" id="UP000003947"/>
    </source>
</evidence>
<organism evidence="1 2">
    <name type="scientific">Microvirga lotononidis</name>
    <dbReference type="NCBI Taxonomy" id="864069"/>
    <lineage>
        <taxon>Bacteria</taxon>
        <taxon>Pseudomonadati</taxon>
        <taxon>Pseudomonadota</taxon>
        <taxon>Alphaproteobacteria</taxon>
        <taxon>Hyphomicrobiales</taxon>
        <taxon>Methylobacteriaceae</taxon>
        <taxon>Microvirga</taxon>
    </lineage>
</organism>
<name>I4YRX1_9HYPH</name>
<dbReference type="EMBL" id="JH660645">
    <property type="protein sequence ID" value="EIM26713.1"/>
    <property type="molecule type" value="Genomic_DNA"/>
</dbReference>
<dbReference type="Proteomes" id="UP000003947">
    <property type="component" value="Unassembled WGS sequence"/>
</dbReference>
<sequence>MPQASKEREDLAQADQHIAEGEARLAEQRRLIGQMTENGQDSAEAEKLARSFEETLEQFYVHRQLILNEIARQEGSEP</sequence>
<evidence type="ECO:0000313" key="1">
    <source>
        <dbReference type="EMBL" id="EIM26713.1"/>
    </source>
</evidence>
<proteinExistence type="predicted"/>
<dbReference type="eggNOG" id="ENOG502ZJEN">
    <property type="taxonomic scope" value="Bacteria"/>
</dbReference>
<dbReference type="HOGENOM" id="CLU_193723_0_0_5"/>
<dbReference type="OrthoDB" id="8020482at2"/>
<dbReference type="RefSeq" id="WP_009762764.1">
    <property type="nucleotide sequence ID" value="NZ_JH660645.1"/>
</dbReference>
<accession>I4YRX1</accession>
<protein>
    <submittedName>
        <fullName evidence="1">Uncharacterized protein</fullName>
    </submittedName>
</protein>
<reference evidence="1 2" key="1">
    <citation type="submission" date="2012-02" db="EMBL/GenBank/DDBJ databases">
        <title>Improved High-Quality Draft sequence of Microvirga sp. WSM3557.</title>
        <authorList>
            <consortium name="US DOE Joint Genome Institute"/>
            <person name="Lucas S."/>
            <person name="Han J."/>
            <person name="Lapidus A."/>
            <person name="Cheng J.-F."/>
            <person name="Goodwin L."/>
            <person name="Pitluck S."/>
            <person name="Peters L."/>
            <person name="Zhang X."/>
            <person name="Detter J.C."/>
            <person name="Han C."/>
            <person name="Tapia R."/>
            <person name="Land M."/>
            <person name="Hauser L."/>
            <person name="Kyrpides N."/>
            <person name="Ivanova N."/>
            <person name="Pagani I."/>
            <person name="Brau L."/>
            <person name="Yates R."/>
            <person name="O'Hara G."/>
            <person name="Rui T."/>
            <person name="Howieson J."/>
            <person name="Reeve W."/>
            <person name="Woyke T."/>
        </authorList>
    </citation>
    <scope>NUCLEOTIDE SEQUENCE [LARGE SCALE GENOMIC DNA]</scope>
    <source>
        <strain evidence="1 2">WSM3557</strain>
    </source>
</reference>
<gene>
    <name evidence="1" type="ORF">MicloDRAFT_00032630</name>
</gene>